<dbReference type="Proteomes" id="UP001189624">
    <property type="component" value="Chromosome 11"/>
</dbReference>
<gene>
    <name evidence="1" type="ORF">AYBTSS11_LOCUS30247</name>
</gene>
<proteinExistence type="predicted"/>
<evidence type="ECO:0000313" key="2">
    <source>
        <dbReference type="Proteomes" id="UP001189624"/>
    </source>
</evidence>
<protein>
    <submittedName>
        <fullName evidence="1">Uncharacterized protein</fullName>
    </submittedName>
</protein>
<sequence length="317" mass="34839">MPLPIQPLERERPMLSLVWISRGWSVYLESDAMADEVTKAQCRLNSLESKPHYPLRALQGILGLMQGPIWIQLNRFRLGVYERLIDVPGQGEFLIKDLRTPDSLVGLRKLRDNLGLSLTKGSLSTPLLKLKGLSDSVSNMMPSLASRILVEAITFHEGYYGRFIILVHMGIGCTLRALSQAFAQEKPFMDIDIEMPISNKSILVGVSLGLAVAILFTFGISPCSGEIVSECITDSLYANSYWMGQAVYMEVPKQGPSQKWGGEGEVGILVLVLPRGKPLKGVLTGQQSVKRGALTQGVSTLMAKGKGDSRNDKKESY</sequence>
<dbReference type="AlphaFoldDB" id="A0AA86W3Y8"/>
<dbReference type="EMBL" id="OY731408">
    <property type="protein sequence ID" value="CAJ1978072.1"/>
    <property type="molecule type" value="Genomic_DNA"/>
</dbReference>
<reference evidence="1" key="1">
    <citation type="submission" date="2023-10" db="EMBL/GenBank/DDBJ databases">
        <authorList>
            <person name="Domelevo Entfellner J.-B."/>
        </authorList>
    </citation>
    <scope>NUCLEOTIDE SEQUENCE</scope>
</reference>
<dbReference type="Gramene" id="rna-AYBTSS11_LOCUS30247">
    <property type="protein sequence ID" value="CAJ1978072.1"/>
    <property type="gene ID" value="gene-AYBTSS11_LOCUS30247"/>
</dbReference>
<organism evidence="1 2">
    <name type="scientific">Sphenostylis stenocarpa</name>
    <dbReference type="NCBI Taxonomy" id="92480"/>
    <lineage>
        <taxon>Eukaryota</taxon>
        <taxon>Viridiplantae</taxon>
        <taxon>Streptophyta</taxon>
        <taxon>Embryophyta</taxon>
        <taxon>Tracheophyta</taxon>
        <taxon>Spermatophyta</taxon>
        <taxon>Magnoliopsida</taxon>
        <taxon>eudicotyledons</taxon>
        <taxon>Gunneridae</taxon>
        <taxon>Pentapetalae</taxon>
        <taxon>rosids</taxon>
        <taxon>fabids</taxon>
        <taxon>Fabales</taxon>
        <taxon>Fabaceae</taxon>
        <taxon>Papilionoideae</taxon>
        <taxon>50 kb inversion clade</taxon>
        <taxon>NPAAA clade</taxon>
        <taxon>indigoferoid/millettioid clade</taxon>
        <taxon>Phaseoleae</taxon>
        <taxon>Sphenostylis</taxon>
    </lineage>
</organism>
<keyword evidence="2" id="KW-1185">Reference proteome</keyword>
<name>A0AA86W3Y8_9FABA</name>
<accession>A0AA86W3Y8</accession>
<evidence type="ECO:0000313" key="1">
    <source>
        <dbReference type="EMBL" id="CAJ1978072.1"/>
    </source>
</evidence>